<sequence length="518" mass="54883">MHKRSGGWHLAHRRLLWWQVNLATILENHPDDSCALISRGKPTTYGSLRAQVAKLRAGLVSLGLKPGDRLALISGNNRYFVISYLAGLGAGLVIVPLNPTNPSAAMQHEIDLVGARAVIVGAAGRQAFSEIDSSLLPTVEHVVGAGFVPENGVQLEDLSGVDGAPEVAIVDRSPDDLAVLIYTSGTAGSPRPAMLTHGNLYANICQILASSDEVQHQDDVVFGVLPLFHIFGLNVVLGVSLAVGSAVLLIERFDPVSGLESIQKHGVSVVSGPPTMWSAWAGIPGIDAAMVASVRLAVSGAAKLPVEVAQAVEAKLGLTLEEGYGLTEASPVVTSPTGTDAPFGSIGVPVPGVELRIVDENDEDVLVGDAGEILVHGPNVFAGYWKDPEATERVLTHDGWLRTGDVAVVDDEGYLFLVDRLKDLIIVSGFNVFPAEVEAVLLEHPGIDACAVVGVPHPYTGEAVKAYVQARPGVPLEEDDIVSFCAERLSSYKCPNKIWFVEDIPRGVTGKIIRHQLK</sequence>
<dbReference type="EMBL" id="CAEZSF010000201">
    <property type="protein sequence ID" value="CAB4551420.1"/>
    <property type="molecule type" value="Genomic_DNA"/>
</dbReference>
<proteinExistence type="predicted"/>
<dbReference type="Pfam" id="PF00501">
    <property type="entry name" value="AMP-binding"/>
    <property type="match status" value="1"/>
</dbReference>
<evidence type="ECO:0000259" key="2">
    <source>
        <dbReference type="Pfam" id="PF13193"/>
    </source>
</evidence>
<dbReference type="InterPro" id="IPR045851">
    <property type="entry name" value="AMP-bd_C_sf"/>
</dbReference>
<reference evidence="3" key="1">
    <citation type="submission" date="2020-05" db="EMBL/GenBank/DDBJ databases">
        <authorList>
            <person name="Chiriac C."/>
            <person name="Salcher M."/>
            <person name="Ghai R."/>
            <person name="Kavagutti S V."/>
        </authorList>
    </citation>
    <scope>NUCLEOTIDE SEQUENCE</scope>
</reference>
<evidence type="ECO:0000313" key="4">
    <source>
        <dbReference type="EMBL" id="CAB4746355.1"/>
    </source>
</evidence>
<dbReference type="InterPro" id="IPR025110">
    <property type="entry name" value="AMP-bd_C"/>
</dbReference>
<gene>
    <name evidence="3" type="ORF">UFOPK1358_01650</name>
    <name evidence="4" type="ORF">UFOPK2766_01385</name>
</gene>
<dbReference type="Gene3D" id="3.40.50.12780">
    <property type="entry name" value="N-terminal domain of ligase-like"/>
    <property type="match status" value="1"/>
</dbReference>
<dbReference type="InterPro" id="IPR042099">
    <property type="entry name" value="ANL_N_sf"/>
</dbReference>
<dbReference type="Gene3D" id="3.30.300.30">
    <property type="match status" value="1"/>
</dbReference>
<dbReference type="Pfam" id="PF13193">
    <property type="entry name" value="AMP-binding_C"/>
    <property type="match status" value="1"/>
</dbReference>
<protein>
    <submittedName>
        <fullName evidence="3">Unannotated protein</fullName>
    </submittedName>
</protein>
<organism evidence="3">
    <name type="scientific">freshwater metagenome</name>
    <dbReference type="NCBI Taxonomy" id="449393"/>
    <lineage>
        <taxon>unclassified sequences</taxon>
        <taxon>metagenomes</taxon>
        <taxon>ecological metagenomes</taxon>
    </lineage>
</organism>
<dbReference type="PANTHER" id="PTHR24096">
    <property type="entry name" value="LONG-CHAIN-FATTY-ACID--COA LIGASE"/>
    <property type="match status" value="1"/>
</dbReference>
<feature type="domain" description="AMP-binding enzyme C-terminal" evidence="2">
    <location>
        <begin position="436"/>
        <end position="511"/>
    </location>
</feature>
<dbReference type="SUPFAM" id="SSF56801">
    <property type="entry name" value="Acetyl-CoA synthetase-like"/>
    <property type="match status" value="1"/>
</dbReference>
<accession>A0A6J6CIU7</accession>
<dbReference type="EMBL" id="CAEZYU010000062">
    <property type="protein sequence ID" value="CAB4746355.1"/>
    <property type="molecule type" value="Genomic_DNA"/>
</dbReference>
<dbReference type="AlphaFoldDB" id="A0A6J6CIU7"/>
<feature type="domain" description="AMP-dependent synthetase/ligase" evidence="1">
    <location>
        <begin position="27"/>
        <end position="385"/>
    </location>
</feature>
<name>A0A6J6CIU7_9ZZZZ</name>
<evidence type="ECO:0000259" key="1">
    <source>
        <dbReference type="Pfam" id="PF00501"/>
    </source>
</evidence>
<dbReference type="GO" id="GO:0016405">
    <property type="term" value="F:CoA-ligase activity"/>
    <property type="evidence" value="ECO:0007669"/>
    <property type="project" value="TreeGrafter"/>
</dbReference>
<dbReference type="InterPro" id="IPR000873">
    <property type="entry name" value="AMP-dep_synth/lig_dom"/>
</dbReference>
<evidence type="ECO:0000313" key="3">
    <source>
        <dbReference type="EMBL" id="CAB4551420.1"/>
    </source>
</evidence>